<feature type="compositionally biased region" description="Polar residues" evidence="1">
    <location>
        <begin position="342"/>
        <end position="355"/>
    </location>
</feature>
<feature type="compositionally biased region" description="Low complexity" evidence="1">
    <location>
        <begin position="388"/>
        <end position="407"/>
    </location>
</feature>
<keyword evidence="3" id="KW-1185">Reference proteome</keyword>
<reference evidence="2" key="1">
    <citation type="journal article" date="2018" name="Environ. Microbiol.">
        <title>Sporulation capability and amylosome conservation among diverse human colonic and rumen isolates of the keystone starch-degrader Ruminococcus bromii.</title>
        <authorList>
            <person name="Mukhopadhya I."/>
            <person name="Morais S."/>
            <person name="Laverde-Gomez J."/>
            <person name="Sheridan P.O."/>
            <person name="Walker A.W."/>
            <person name="Kelly W."/>
            <person name="Klieve A.V."/>
            <person name="Ouwerkerk D."/>
            <person name="Duncan S.H."/>
            <person name="Louis P."/>
            <person name="Koropatkin N."/>
            <person name="Cockburn D."/>
            <person name="Kibler R."/>
            <person name="Cooper P.J."/>
            <person name="Sandoval C."/>
            <person name="Crost E."/>
            <person name="Juge N."/>
            <person name="Bayer E.A."/>
            <person name="Flint H.J."/>
        </authorList>
    </citation>
    <scope>NUCLEOTIDE SEQUENCE [LARGE SCALE GENOMIC DNA]</scope>
    <source>
        <strain evidence="2">ATCC 27255</strain>
    </source>
</reference>
<dbReference type="RefSeq" id="WP_101028667.1">
    <property type="nucleotide sequence ID" value="NZ_CABMMZ010000030.1"/>
</dbReference>
<proteinExistence type="predicted"/>
<feature type="region of interest" description="Disordered" evidence="1">
    <location>
        <begin position="342"/>
        <end position="371"/>
    </location>
</feature>
<dbReference type="EMBL" id="NNSR01000030">
    <property type="protein sequence ID" value="PKD32175.1"/>
    <property type="molecule type" value="Genomic_DNA"/>
</dbReference>
<evidence type="ECO:0000313" key="2">
    <source>
        <dbReference type="EMBL" id="PKD32175.1"/>
    </source>
</evidence>
<evidence type="ECO:0000256" key="1">
    <source>
        <dbReference type="SAM" id="MobiDB-lite"/>
    </source>
</evidence>
<sequence>MATKAGEIELDVRLTGDDISKTLHKISDSITKKFDSAFSSLSKDFENVSTDMKQSFSKVAEGVSQKTEKEFSNIKGSGEQLSNSVSSSFKKIGMAVVAAFSVAKIKEFGQQCIESAAEVNAANSQFEQTFGTMQSQAESAIQSVADQSGILETRLQGVGTSIYAFAKTTGMDSSSALGMMQEALQVTADSAAYYDRSLEDTAESLKSFLKGNFENDAALGLSCTETTRNAAANKLYGKSFTDLSESQKQLTLLQMVKDANQLSGAMGQASREADGWENVTGNLRESWKQLLAVVGQPILQVATQVVKRLSSALATLTEYAKGAVDSLSKVFGWDTGNNTASNIKSASDSAKSLTDTADDSSKSLDNVQKSSEKAKRSVAGFDKLNVLSSSDSSSSKSDTSSSKSSSGGSSGGNVAKNVVKDTTKNLSGTFKNLYEKSGFKGFVENVQKGINKVDWSAIGKNCKTVFDNAVPIVQKAFGTMQKVGSAKLGAIGSAFGAVATIGGKSFQTISGGVAKWISKDREKIIGFIDTIGNNLTNGYNNLSIFFDNFGTLAGNAIDNVRPQMEESISNLLSGLTTFAGSVGEVVSGAFSIATESFVEWTENDGATITKFLENLQLQFADVFNFIGQIFGDIGTIISNWWNGSGQQIFQNICNMFTNIGTTLMNVYNQWIKPAWDFIVAIVKSAWENWLKPVFEGAINFFGKVADCVSTVWNNFLSPFVNWLVSFWGPIFQNVFNAVKRVFDNVFTFIGGLITSIQKTFGGLIDFITGVFSGDWKKAWQGIYDFFKGIWDGICAVFKFIINAIIDGINALWTGIYNFVSGVVNSIGGLAGIIGAAFGQDWSFSMPENPPLIPRFEEPTESPARKFAKGGIVKAPTLAVVGDNAGANSGNPEVISPLNKLQGMLDNSGGQDTVILTQILDLLKRIYEMFIIFRNNGGNTYLFTAELEGSTLFEEMIRQDELYRRRHNGKSAFA</sequence>
<organism evidence="2 3">
    <name type="scientific">Ruminococcus bromii</name>
    <dbReference type="NCBI Taxonomy" id="40518"/>
    <lineage>
        <taxon>Bacteria</taxon>
        <taxon>Bacillati</taxon>
        <taxon>Bacillota</taxon>
        <taxon>Clostridia</taxon>
        <taxon>Eubacteriales</taxon>
        <taxon>Oscillospiraceae</taxon>
        <taxon>Ruminococcus</taxon>
    </lineage>
</organism>
<comment type="caution">
    <text evidence="2">The sequence shown here is derived from an EMBL/GenBank/DDBJ whole genome shotgun (WGS) entry which is preliminary data.</text>
</comment>
<protein>
    <submittedName>
        <fullName evidence="2">Phage-related protein</fullName>
    </submittedName>
</protein>
<dbReference type="Proteomes" id="UP000233425">
    <property type="component" value="Unassembled WGS sequence"/>
</dbReference>
<dbReference type="InterPro" id="IPR016024">
    <property type="entry name" value="ARM-type_fold"/>
</dbReference>
<gene>
    <name evidence="2" type="ORF">RBATCC27255_00581</name>
</gene>
<feature type="region of interest" description="Disordered" evidence="1">
    <location>
        <begin position="387"/>
        <end position="417"/>
    </location>
</feature>
<dbReference type="SUPFAM" id="SSF48371">
    <property type="entry name" value="ARM repeat"/>
    <property type="match status" value="1"/>
</dbReference>
<evidence type="ECO:0000313" key="3">
    <source>
        <dbReference type="Proteomes" id="UP000233425"/>
    </source>
</evidence>
<accession>A0A2N0UYY1</accession>
<dbReference type="AlphaFoldDB" id="A0A2N0UYY1"/>
<name>A0A2N0UYY1_9FIRM</name>